<dbReference type="InterPro" id="IPR029058">
    <property type="entry name" value="AB_hydrolase_fold"/>
</dbReference>
<dbReference type="EMBL" id="UFRQ01000003">
    <property type="protein sequence ID" value="SUT89310.1"/>
    <property type="molecule type" value="Genomic_DNA"/>
</dbReference>
<dbReference type="InterPro" id="IPR048124">
    <property type="entry name" value="Tannase_B"/>
</dbReference>
<organism evidence="2 3">
    <name type="scientific">[Actinobacillus] rossii</name>
    <dbReference type="NCBI Taxonomy" id="123820"/>
    <lineage>
        <taxon>Bacteria</taxon>
        <taxon>Pseudomonadati</taxon>
        <taxon>Pseudomonadota</taxon>
        <taxon>Gammaproteobacteria</taxon>
        <taxon>Pasteurellales</taxon>
        <taxon>Pasteurellaceae</taxon>
    </lineage>
</organism>
<reference evidence="2 3" key="1">
    <citation type="submission" date="2018-06" db="EMBL/GenBank/DDBJ databases">
        <authorList>
            <consortium name="Pathogen Informatics"/>
            <person name="Doyle S."/>
        </authorList>
    </citation>
    <scope>NUCLEOTIDE SEQUENCE [LARGE SCALE GENOMIC DNA]</scope>
    <source>
        <strain evidence="2 3">NCTC10801</strain>
    </source>
</reference>
<evidence type="ECO:0000313" key="3">
    <source>
        <dbReference type="Proteomes" id="UP000254649"/>
    </source>
</evidence>
<dbReference type="AlphaFoldDB" id="A0A380TP88"/>
<proteinExistence type="predicted"/>
<dbReference type="InterPro" id="IPR049492">
    <property type="entry name" value="BD-FAE-like_dom"/>
</dbReference>
<dbReference type="SUPFAM" id="SSF53474">
    <property type="entry name" value="alpha/beta-Hydrolases"/>
    <property type="match status" value="1"/>
</dbReference>
<feature type="domain" description="BD-FAE-like" evidence="1">
    <location>
        <begin position="27"/>
        <end position="122"/>
    </location>
</feature>
<dbReference type="NCBIfam" id="NF041556">
    <property type="entry name" value="tannase_B"/>
    <property type="match status" value="1"/>
</dbReference>
<dbReference type="Gene3D" id="3.40.50.1820">
    <property type="entry name" value="alpha/beta hydrolase"/>
    <property type="match status" value="1"/>
</dbReference>
<evidence type="ECO:0000259" key="1">
    <source>
        <dbReference type="Pfam" id="PF20434"/>
    </source>
</evidence>
<accession>A0A380TP88</accession>
<evidence type="ECO:0000313" key="2">
    <source>
        <dbReference type="EMBL" id="SUT89310.1"/>
    </source>
</evidence>
<name>A0A380TP88_9PAST</name>
<dbReference type="Pfam" id="PF20434">
    <property type="entry name" value="BD-FAE"/>
    <property type="match status" value="1"/>
</dbReference>
<sequence>MTVLSHCYVVASVGARGRTLKQNDRYTGKAPAVIVDLKAAVRYLHANDAVMAGDANKIISNGTSAGGAMSALLGMSGDNSDYSAYLKELGAADASDAIFAVSAYCPITNLEHADAAYEWEFHSLKDYSRMDMSKLNATTYNDRSKAMAMIEGTLTDEQLSISKILKTQFPDYVNALNLKDSQGNALTLDENGEGSFKQYLESQLRKSASKAFQALGTQDAKKAFQAKYKGLSYDKNDVVNVNLEQFVTNKKRMKSPPAFDAFDLSSGENDEFGTETIQAQHFTPFSLKNSTVKGSMADKETIKLLNAMNYLENAKAAQYWRIRAGYEDYDTSHAISAILAIKLNMAGKNVDYALPWGVPHSGDYDLVELFQWIDSIAK</sequence>
<dbReference type="Proteomes" id="UP000254649">
    <property type="component" value="Unassembled WGS sequence"/>
</dbReference>
<gene>
    <name evidence="2" type="ORF">NCTC10801_00888</name>
</gene>
<keyword evidence="3" id="KW-1185">Reference proteome</keyword>
<protein>
    <recommendedName>
        <fullName evidence="1">BD-FAE-like domain-containing protein</fullName>
    </recommendedName>
</protein>